<protein>
    <recommendedName>
        <fullName evidence="6">PknH-like extracellular domain-containing protein</fullName>
    </recommendedName>
</protein>
<keyword evidence="5" id="KW-1185">Reference proteome</keyword>
<sequence>MLGHAQRAQDLQKSGEIMTKLIRLTGVATTALAAAALVAGCGGGSAETTDHSGHSATAAETAAAAAKPAKDLALTAAELPAGITAVPVGQAQLQQSVDQLSGAANGATITPASCGSGTAVVDAAKNLNVSQLGMAVGTVGTGVASESVIAQKPDVAKLRDSYRGACKSVTAEMSVQGQKVRTQMETTVVSDAPKTPADDLVVIEQTATSQVAGQSTKQRSVVGIARVGSYAVSVVVMSMDSTPDRALFDKLLVASIDKVAKG</sequence>
<evidence type="ECO:0000313" key="2">
    <source>
        <dbReference type="EMBL" id="KXO99490.1"/>
    </source>
</evidence>
<keyword evidence="1" id="KW-0812">Transmembrane</keyword>
<proteinExistence type="predicted"/>
<reference evidence="2 5" key="2">
    <citation type="submission" date="2016-02" db="EMBL/GenBank/DDBJ databases">
        <authorList>
            <person name="Teng J.L."/>
            <person name="Tang Y."/>
            <person name="Huang Y."/>
            <person name="Guo F."/>
            <person name="Wei W."/>
            <person name="Chen J.H."/>
            <person name="Wong S.Y."/>
            <person name="Lau S.K."/>
            <person name="Woo P.C."/>
        </authorList>
    </citation>
    <scope>NUCLEOTIDE SEQUENCE [LARGE SCALE GENOMIC DNA]</scope>
    <source>
        <strain evidence="2 5">JCM 13375</strain>
    </source>
</reference>
<evidence type="ECO:0000313" key="5">
    <source>
        <dbReference type="Proteomes" id="UP000070409"/>
    </source>
</evidence>
<organism evidence="3 4">
    <name type="scientific">Tsukamurella pseudospumae</name>
    <dbReference type="NCBI Taxonomy" id="239498"/>
    <lineage>
        <taxon>Bacteria</taxon>
        <taxon>Bacillati</taxon>
        <taxon>Actinomycetota</taxon>
        <taxon>Actinomycetes</taxon>
        <taxon>Mycobacteriales</taxon>
        <taxon>Tsukamurellaceae</taxon>
        <taxon>Tsukamurella</taxon>
    </lineage>
</organism>
<gene>
    <name evidence="3" type="ORF">AXK60_15460</name>
    <name evidence="2" type="ORF">AXK61_16775</name>
</gene>
<dbReference type="STRING" id="239498.AXK60_15460"/>
<feature type="transmembrane region" description="Helical" evidence="1">
    <location>
        <begin position="21"/>
        <end position="40"/>
    </location>
</feature>
<dbReference type="EMBL" id="LSRE01000009">
    <property type="protein sequence ID" value="KXO99490.1"/>
    <property type="molecule type" value="Genomic_DNA"/>
</dbReference>
<evidence type="ECO:0008006" key="6">
    <source>
        <dbReference type="Google" id="ProtNLM"/>
    </source>
</evidence>
<keyword evidence="1" id="KW-0472">Membrane</keyword>
<reference evidence="3" key="1">
    <citation type="submission" date="2016-02" db="EMBL/GenBank/DDBJ databases">
        <authorList>
            <person name="Teng J.L."/>
            <person name="Yang Y."/>
            <person name="Huang Y."/>
            <person name="Guo F."/>
            <person name="Wei W."/>
            <person name="Chen J.H."/>
            <person name="Wong S.Y."/>
            <person name="Lau S.K."/>
            <person name="Woo P.C."/>
        </authorList>
    </citation>
    <scope>NUCLEOTIDE SEQUENCE</scope>
    <source>
        <strain evidence="3">JCM 15929</strain>
    </source>
</reference>
<keyword evidence="1" id="KW-1133">Transmembrane helix</keyword>
<dbReference type="Proteomes" id="UP000070409">
    <property type="component" value="Unassembled WGS sequence"/>
</dbReference>
<reference evidence="4" key="3">
    <citation type="submission" date="2016-02" db="EMBL/GenBank/DDBJ databases">
        <authorList>
            <person name="Wen L."/>
            <person name="He K."/>
            <person name="Yang H."/>
        </authorList>
    </citation>
    <scope>NUCLEOTIDE SEQUENCE [LARGE SCALE GENOMIC DNA]</scope>
    <source>
        <strain evidence="4">JCM 15929</strain>
    </source>
</reference>
<evidence type="ECO:0000313" key="3">
    <source>
        <dbReference type="EMBL" id="KXP03243.1"/>
    </source>
</evidence>
<comment type="caution">
    <text evidence="3">The sequence shown here is derived from an EMBL/GenBank/DDBJ whole genome shotgun (WGS) entry which is preliminary data.</text>
</comment>
<dbReference type="EMBL" id="LSRF01000058">
    <property type="protein sequence ID" value="KXP03243.1"/>
    <property type="molecule type" value="Genomic_DNA"/>
</dbReference>
<accession>A0A137ZYG7</accession>
<dbReference type="Proteomes" id="UP000070258">
    <property type="component" value="Unassembled WGS sequence"/>
</dbReference>
<name>A0A137ZYG7_9ACTN</name>
<dbReference type="AlphaFoldDB" id="A0A137ZYG7"/>
<evidence type="ECO:0000256" key="1">
    <source>
        <dbReference type="SAM" id="Phobius"/>
    </source>
</evidence>
<evidence type="ECO:0000313" key="4">
    <source>
        <dbReference type="Proteomes" id="UP000070258"/>
    </source>
</evidence>